<keyword evidence="1" id="KW-1133">Transmembrane helix</keyword>
<protein>
    <submittedName>
        <fullName evidence="2">DUF2645 family protein</fullName>
    </submittedName>
</protein>
<gene>
    <name evidence="2" type="ORF">EJP67_30665</name>
</gene>
<proteinExistence type="predicted"/>
<comment type="caution">
    <text evidence="2">The sequence shown here is derived from an EMBL/GenBank/DDBJ whole genome shotgun (WGS) entry which is preliminary data.</text>
</comment>
<organism evidence="2 3">
    <name type="scientific">Variovorax guangxiensis</name>
    <dbReference type="NCBI Taxonomy" id="1775474"/>
    <lineage>
        <taxon>Bacteria</taxon>
        <taxon>Pseudomonadati</taxon>
        <taxon>Pseudomonadota</taxon>
        <taxon>Betaproteobacteria</taxon>
        <taxon>Burkholderiales</taxon>
        <taxon>Comamonadaceae</taxon>
        <taxon>Variovorax</taxon>
    </lineage>
</organism>
<evidence type="ECO:0000256" key="1">
    <source>
        <dbReference type="SAM" id="Phobius"/>
    </source>
</evidence>
<feature type="transmembrane region" description="Helical" evidence="1">
    <location>
        <begin position="7"/>
        <end position="25"/>
    </location>
</feature>
<dbReference type="OrthoDB" id="9153461at2"/>
<sequence length="105" mass="12263">MKKTGLILASAYAFFWIAFMLLMPMNKYEWMLDEPNAKSEGLTFCGLPLDDDISARFFSFAFLIPLLVWSVIQSIQKKKAHHSLWMAVALLAVWGWRFFIYYPLC</sequence>
<feature type="transmembrane region" description="Helical" evidence="1">
    <location>
        <begin position="53"/>
        <end position="72"/>
    </location>
</feature>
<name>A0A3S1F624_9BURK</name>
<dbReference type="RefSeq" id="WP_126025486.1">
    <property type="nucleotide sequence ID" value="NZ_RXFT01000020.1"/>
</dbReference>
<dbReference type="InterPro" id="IPR022553">
    <property type="entry name" value="DUF2645"/>
</dbReference>
<dbReference type="Proteomes" id="UP000281118">
    <property type="component" value="Unassembled WGS sequence"/>
</dbReference>
<keyword evidence="1" id="KW-0812">Transmembrane</keyword>
<dbReference type="Pfam" id="PF10840">
    <property type="entry name" value="DUF2645"/>
    <property type="match status" value="1"/>
</dbReference>
<accession>A0A3S1F624</accession>
<dbReference type="EMBL" id="RXFT01000020">
    <property type="protein sequence ID" value="RUR71418.1"/>
    <property type="molecule type" value="Genomic_DNA"/>
</dbReference>
<dbReference type="AlphaFoldDB" id="A0A3S1F624"/>
<reference evidence="2 3" key="1">
    <citation type="submission" date="2018-12" db="EMBL/GenBank/DDBJ databases">
        <title>The genome sequences of Variovorax guangxiensis DSM 27352.</title>
        <authorList>
            <person name="Gao J."/>
            <person name="Sun J."/>
        </authorList>
    </citation>
    <scope>NUCLEOTIDE SEQUENCE [LARGE SCALE GENOMIC DNA]</scope>
    <source>
        <strain evidence="2 3">DSM 27352</strain>
    </source>
</reference>
<evidence type="ECO:0000313" key="3">
    <source>
        <dbReference type="Proteomes" id="UP000281118"/>
    </source>
</evidence>
<evidence type="ECO:0000313" key="2">
    <source>
        <dbReference type="EMBL" id="RUR71418.1"/>
    </source>
</evidence>
<keyword evidence="1" id="KW-0472">Membrane</keyword>
<feature type="transmembrane region" description="Helical" evidence="1">
    <location>
        <begin position="84"/>
        <end position="104"/>
    </location>
</feature>